<feature type="region of interest" description="Disordered" evidence="1">
    <location>
        <begin position="412"/>
        <end position="482"/>
    </location>
</feature>
<sequence length="482" mass="53579">MGTLAPTRARPACGSPLHLPGSARSPMHERSHALPPDGLPRIAEAHRPAHRTRPHLARPVHLDGRDPSRIRLHYRRFARPRRLGRSAILPAARDGNGTTKRSPSPTPPSCSHPVIPDPPRRSPLHVENASKTHWTCFGNASAARRNPHASPLPPALRRTPAVQYIVPAPQAERIRARATGIRMAFTPPSGGRHVIDRRSTLHDAARRRGRHPAASRQRFRRRGRQSVLRQSARPACAAMVRASAPRPARGHAFPRCDAACETWHDDRRRRRRDLRCGAVFARHAVARGRALRSGRRRVSRRMDRRDDAQGRLHTHARARARARCDPSRDARVRDARRRACDGRFAGRRRARARRSRRRRHRARDGALAIGPLGRLRSDPRAPAVRRCAAAGAAPRVSGGRHRAKARRVTAAIGKEVRHASETGWKRRRRADAISAGAVSHRHPRNTSSRATADDHTAAAASTTSSTKRQRSSTLARGSSISR</sequence>
<feature type="compositionally biased region" description="Basic and acidic residues" evidence="1">
    <location>
        <begin position="300"/>
        <end position="310"/>
    </location>
</feature>
<feature type="region of interest" description="Disordered" evidence="1">
    <location>
        <begin position="294"/>
        <end position="317"/>
    </location>
</feature>
<evidence type="ECO:0000313" key="2">
    <source>
        <dbReference type="EMBL" id="ABA48914.1"/>
    </source>
</evidence>
<feature type="region of interest" description="Disordered" evidence="1">
    <location>
        <begin position="345"/>
        <end position="380"/>
    </location>
</feature>
<name>Q3JUS7_BURP1</name>
<dbReference type="Proteomes" id="UP000002700">
    <property type="component" value="Chromosome I"/>
</dbReference>
<dbReference type="EMBL" id="CP000124">
    <property type="protein sequence ID" value="ABA48914.1"/>
    <property type="molecule type" value="Genomic_DNA"/>
</dbReference>
<organism evidence="2 3">
    <name type="scientific">Burkholderia pseudomallei (strain 1710b)</name>
    <dbReference type="NCBI Taxonomy" id="320372"/>
    <lineage>
        <taxon>Bacteria</taxon>
        <taxon>Pseudomonadati</taxon>
        <taxon>Pseudomonadota</taxon>
        <taxon>Betaproteobacteria</taxon>
        <taxon>Burkholderiales</taxon>
        <taxon>Burkholderiaceae</taxon>
        <taxon>Burkholderia</taxon>
        <taxon>pseudomallei group</taxon>
    </lineage>
</organism>
<reference evidence="2 3" key="1">
    <citation type="submission" date="2005-09" db="EMBL/GenBank/DDBJ databases">
        <authorList>
            <person name="Woods D.E."/>
            <person name="Nierman W.C."/>
        </authorList>
    </citation>
    <scope>NUCLEOTIDE SEQUENCE [LARGE SCALE GENOMIC DNA]</scope>
    <source>
        <strain evidence="2 3">1710b</strain>
    </source>
</reference>
<dbReference type="KEGG" id="bpm:BURPS1710b_1265"/>
<evidence type="ECO:0000313" key="3">
    <source>
        <dbReference type="Proteomes" id="UP000002700"/>
    </source>
</evidence>
<dbReference type="EnsemblBacteria" id="ABA48914">
    <property type="protein sequence ID" value="ABA48914"/>
    <property type="gene ID" value="BURPS1710b_1265"/>
</dbReference>
<feature type="compositionally biased region" description="Low complexity" evidence="1">
    <location>
        <begin position="457"/>
        <end position="466"/>
    </location>
</feature>
<feature type="region of interest" description="Disordered" evidence="1">
    <location>
        <begin position="1"/>
        <end position="41"/>
    </location>
</feature>
<feature type="compositionally biased region" description="Basic residues" evidence="1">
    <location>
        <begin position="207"/>
        <end position="224"/>
    </location>
</feature>
<feature type="compositionally biased region" description="Basic residues" evidence="1">
    <location>
        <begin position="345"/>
        <end position="362"/>
    </location>
</feature>
<dbReference type="HOGENOM" id="CLU_565833_0_0_4"/>
<gene>
    <name evidence="2" type="ordered locus">BURPS1710b_1265</name>
</gene>
<feature type="compositionally biased region" description="Basic and acidic residues" evidence="1">
    <location>
        <begin position="414"/>
        <end position="424"/>
    </location>
</feature>
<evidence type="ECO:0000256" key="1">
    <source>
        <dbReference type="SAM" id="MobiDB-lite"/>
    </source>
</evidence>
<protein>
    <submittedName>
        <fullName evidence="2">Uncharacterized protein</fullName>
    </submittedName>
</protein>
<feature type="region of interest" description="Disordered" evidence="1">
    <location>
        <begin position="83"/>
        <end position="125"/>
    </location>
</feature>
<accession>Q3JUS7</accession>
<dbReference type="AlphaFoldDB" id="Q3JUS7"/>
<feature type="region of interest" description="Disordered" evidence="1">
    <location>
        <begin position="202"/>
        <end position="231"/>
    </location>
</feature>
<proteinExistence type="predicted"/>